<dbReference type="EMBL" id="CAFBMJ010000085">
    <property type="protein sequence ID" value="CAB4907287.1"/>
    <property type="molecule type" value="Genomic_DNA"/>
</dbReference>
<dbReference type="NCBIfam" id="TIGR00046">
    <property type="entry name" value="RsmE family RNA methyltransferase"/>
    <property type="match status" value="1"/>
</dbReference>
<evidence type="ECO:0000256" key="6">
    <source>
        <dbReference type="ARBA" id="ARBA00022603"/>
    </source>
</evidence>
<dbReference type="InterPro" id="IPR029026">
    <property type="entry name" value="tRNA_m1G_MTases_N"/>
</dbReference>
<gene>
    <name evidence="13" type="ORF">UFOPK3573_00999</name>
    <name evidence="14" type="ORF">UFOPK3879_00157</name>
</gene>
<dbReference type="EC" id="2.1.1.193" evidence="3"/>
<keyword evidence="6" id="KW-0489">Methyltransferase</keyword>
<evidence type="ECO:0000256" key="1">
    <source>
        <dbReference type="ARBA" id="ARBA00004496"/>
    </source>
</evidence>
<sequence length="229" mass="24731">MIETLRRSAAHVFVQSLETLALSTDDQHHLLKVLRVKSTDQITVSNGVGAWITATLSKDGDVRATSELFVVEPPKWSLSIAFAPVKGEKPELIVQKLTELGIDEIIPLAPTARSVVRWDAAKAEKQTGRLQRVADEASMQSRRVWLPVVHPVTQLADLVSRAEVAFAEPGGVEVAAVHRTIVVGPEGGFAPDEFVGSVNRVSLGESVLRAETAAIVAGALMTRCRRGEM</sequence>
<organism evidence="13">
    <name type="scientific">freshwater metagenome</name>
    <dbReference type="NCBI Taxonomy" id="449393"/>
    <lineage>
        <taxon>unclassified sequences</taxon>
        <taxon>metagenomes</taxon>
        <taxon>ecological metagenomes</taxon>
    </lineage>
</organism>
<keyword evidence="4" id="KW-0963">Cytoplasm</keyword>
<feature type="domain" description="Ribosomal RNA small subunit methyltransferase E methyltransferase" evidence="11">
    <location>
        <begin position="77"/>
        <end position="221"/>
    </location>
</feature>
<evidence type="ECO:0000313" key="14">
    <source>
        <dbReference type="EMBL" id="CAB4954384.1"/>
    </source>
</evidence>
<dbReference type="InterPro" id="IPR029028">
    <property type="entry name" value="Alpha/beta_knot_MTases"/>
</dbReference>
<dbReference type="InterPro" id="IPR006700">
    <property type="entry name" value="RsmE"/>
</dbReference>
<name>A0A6J7GG20_9ZZZZ</name>
<dbReference type="SUPFAM" id="SSF88697">
    <property type="entry name" value="PUA domain-like"/>
    <property type="match status" value="1"/>
</dbReference>
<dbReference type="EMBL" id="CAFBNR010000004">
    <property type="protein sequence ID" value="CAB4954384.1"/>
    <property type="molecule type" value="Genomic_DNA"/>
</dbReference>
<dbReference type="Pfam" id="PF04452">
    <property type="entry name" value="Methyltrans_RNA"/>
    <property type="match status" value="1"/>
</dbReference>
<dbReference type="InterPro" id="IPR015947">
    <property type="entry name" value="PUA-like_sf"/>
</dbReference>
<keyword evidence="7" id="KW-0808">Transferase</keyword>
<reference evidence="13" key="1">
    <citation type="submission" date="2020-05" db="EMBL/GenBank/DDBJ databases">
        <authorList>
            <person name="Chiriac C."/>
            <person name="Salcher M."/>
            <person name="Ghai R."/>
            <person name="Kavagutti S V."/>
        </authorList>
    </citation>
    <scope>NUCLEOTIDE SEQUENCE</scope>
</reference>
<accession>A0A6J7GG20</accession>
<dbReference type="SUPFAM" id="SSF75217">
    <property type="entry name" value="alpha/beta knot"/>
    <property type="match status" value="1"/>
</dbReference>
<evidence type="ECO:0000256" key="10">
    <source>
        <dbReference type="ARBA" id="ARBA00047944"/>
    </source>
</evidence>
<evidence type="ECO:0000256" key="2">
    <source>
        <dbReference type="ARBA" id="ARBA00005528"/>
    </source>
</evidence>
<keyword evidence="5" id="KW-0698">rRNA processing</keyword>
<evidence type="ECO:0000256" key="5">
    <source>
        <dbReference type="ARBA" id="ARBA00022552"/>
    </source>
</evidence>
<dbReference type="InterPro" id="IPR046886">
    <property type="entry name" value="RsmE_MTase_dom"/>
</dbReference>
<evidence type="ECO:0000256" key="9">
    <source>
        <dbReference type="ARBA" id="ARBA00025699"/>
    </source>
</evidence>
<evidence type="ECO:0000256" key="8">
    <source>
        <dbReference type="ARBA" id="ARBA00022691"/>
    </source>
</evidence>
<evidence type="ECO:0000313" key="13">
    <source>
        <dbReference type="EMBL" id="CAB4907287.1"/>
    </source>
</evidence>
<keyword evidence="8" id="KW-0949">S-adenosyl-L-methionine</keyword>
<dbReference type="GO" id="GO:0070475">
    <property type="term" value="P:rRNA base methylation"/>
    <property type="evidence" value="ECO:0007669"/>
    <property type="project" value="TreeGrafter"/>
</dbReference>
<protein>
    <recommendedName>
        <fullName evidence="3">16S rRNA (uracil(1498)-N(3))-methyltransferase</fullName>
        <ecNumber evidence="3">2.1.1.193</ecNumber>
    </recommendedName>
</protein>
<feature type="domain" description="Ribosomal RNA small subunit methyltransferase E PUA-like" evidence="12">
    <location>
        <begin position="23"/>
        <end position="59"/>
    </location>
</feature>
<comment type="catalytic activity">
    <reaction evidence="10">
        <text>uridine(1498) in 16S rRNA + S-adenosyl-L-methionine = N(3)-methyluridine(1498) in 16S rRNA + S-adenosyl-L-homocysteine + H(+)</text>
        <dbReference type="Rhea" id="RHEA:42920"/>
        <dbReference type="Rhea" id="RHEA-COMP:10283"/>
        <dbReference type="Rhea" id="RHEA-COMP:10284"/>
        <dbReference type="ChEBI" id="CHEBI:15378"/>
        <dbReference type="ChEBI" id="CHEBI:57856"/>
        <dbReference type="ChEBI" id="CHEBI:59789"/>
        <dbReference type="ChEBI" id="CHEBI:65315"/>
        <dbReference type="ChEBI" id="CHEBI:74502"/>
        <dbReference type="EC" id="2.1.1.193"/>
    </reaction>
</comment>
<proteinExistence type="inferred from homology"/>
<dbReference type="Pfam" id="PF20260">
    <property type="entry name" value="PUA_4"/>
    <property type="match status" value="1"/>
</dbReference>
<evidence type="ECO:0000256" key="7">
    <source>
        <dbReference type="ARBA" id="ARBA00022679"/>
    </source>
</evidence>
<dbReference type="PANTHER" id="PTHR30027:SF3">
    <property type="entry name" value="16S RRNA (URACIL(1498)-N(3))-METHYLTRANSFERASE"/>
    <property type="match status" value="1"/>
</dbReference>
<comment type="function">
    <text evidence="9">Specifically methylates the N3 position of the uracil ring of uridine 1498 (m3U1498) in 16S rRNA. Acts on the fully assembled 30S ribosomal subunit.</text>
</comment>
<dbReference type="Gene3D" id="3.40.1280.10">
    <property type="match status" value="1"/>
</dbReference>
<dbReference type="GO" id="GO:0070042">
    <property type="term" value="F:rRNA (uridine-N3-)-methyltransferase activity"/>
    <property type="evidence" value="ECO:0007669"/>
    <property type="project" value="TreeGrafter"/>
</dbReference>
<dbReference type="GO" id="GO:0005737">
    <property type="term" value="C:cytoplasm"/>
    <property type="evidence" value="ECO:0007669"/>
    <property type="project" value="UniProtKB-SubCell"/>
</dbReference>
<evidence type="ECO:0000256" key="4">
    <source>
        <dbReference type="ARBA" id="ARBA00022490"/>
    </source>
</evidence>
<dbReference type="InterPro" id="IPR046887">
    <property type="entry name" value="RsmE_PUA-like"/>
</dbReference>
<dbReference type="CDD" id="cd18084">
    <property type="entry name" value="RsmE-like"/>
    <property type="match status" value="1"/>
</dbReference>
<evidence type="ECO:0000259" key="11">
    <source>
        <dbReference type="Pfam" id="PF04452"/>
    </source>
</evidence>
<dbReference type="AlphaFoldDB" id="A0A6J7GG20"/>
<evidence type="ECO:0000256" key="3">
    <source>
        <dbReference type="ARBA" id="ARBA00012328"/>
    </source>
</evidence>
<dbReference type="PIRSF" id="PIRSF015601">
    <property type="entry name" value="MTase_slr0722"/>
    <property type="match status" value="1"/>
</dbReference>
<evidence type="ECO:0000259" key="12">
    <source>
        <dbReference type="Pfam" id="PF20260"/>
    </source>
</evidence>
<dbReference type="PANTHER" id="PTHR30027">
    <property type="entry name" value="RIBOSOMAL RNA SMALL SUBUNIT METHYLTRANSFERASE E"/>
    <property type="match status" value="1"/>
</dbReference>
<comment type="similarity">
    <text evidence="2">Belongs to the RNA methyltransferase RsmE family.</text>
</comment>
<comment type="subcellular location">
    <subcellularLocation>
        <location evidence="1">Cytoplasm</location>
    </subcellularLocation>
</comment>